<dbReference type="EMBL" id="LYCR01000024">
    <property type="protein sequence ID" value="OGM47269.1"/>
    <property type="molecule type" value="Genomic_DNA"/>
</dbReference>
<dbReference type="OrthoDB" id="4062651at2759"/>
<dbReference type="InterPro" id="IPR011009">
    <property type="entry name" value="Kinase-like_dom_sf"/>
</dbReference>
<dbReference type="PROSITE" id="PS50011">
    <property type="entry name" value="PROTEIN_KINASE_DOM"/>
    <property type="match status" value="1"/>
</dbReference>
<proteinExistence type="predicted"/>
<dbReference type="Gene3D" id="1.10.510.10">
    <property type="entry name" value="Transferase(Phosphotransferase) domain 1"/>
    <property type="match status" value="1"/>
</dbReference>
<comment type="caution">
    <text evidence="2">The sequence shown here is derived from an EMBL/GenBank/DDBJ whole genome shotgun (WGS) entry which is preliminary data.</text>
</comment>
<dbReference type="GO" id="GO:0005524">
    <property type="term" value="F:ATP binding"/>
    <property type="evidence" value="ECO:0007669"/>
    <property type="project" value="InterPro"/>
</dbReference>
<accession>A0A1F8A783</accession>
<reference evidence="2 3" key="1">
    <citation type="journal article" date="2016" name="Genome Biol. Evol.">
        <title>Draft genome sequence of an aflatoxigenic Aspergillus species, A. bombycis.</title>
        <authorList>
            <person name="Moore G.G."/>
            <person name="Mack B.M."/>
            <person name="Beltz S.B."/>
            <person name="Gilbert M.K."/>
        </authorList>
    </citation>
    <scope>NUCLEOTIDE SEQUENCE [LARGE SCALE GENOMIC DNA]</scope>
    <source>
        <strain evidence="3">NRRL 26010</strain>
    </source>
</reference>
<dbReference type="RefSeq" id="XP_022390986.1">
    <property type="nucleotide sequence ID" value="XM_022530995.1"/>
</dbReference>
<dbReference type="STRING" id="109264.A0A1F8A783"/>
<dbReference type="GO" id="GO:0004672">
    <property type="term" value="F:protein kinase activity"/>
    <property type="evidence" value="ECO:0007669"/>
    <property type="project" value="InterPro"/>
</dbReference>
<keyword evidence="3" id="KW-1185">Reference proteome</keyword>
<dbReference type="SUPFAM" id="SSF56112">
    <property type="entry name" value="Protein kinase-like (PK-like)"/>
    <property type="match status" value="1"/>
</dbReference>
<dbReference type="AlphaFoldDB" id="A0A1F8A783"/>
<sequence length="320" mass="35992">MESEEPGENPLWFFKDILLHGEDKTAALNVISKGICFCIKLSPSNLDQTPETLQKCLELMEDVCNDGDLDVSEEAEQDLQYWVLEPFLEIFENLESSSNQQHISLQEYLSPETYRYQMVLLLAKANYHHNSFRSDQTISRLNAQVLLSQFRSSQEKVSAAGTVYHFKSAYSGNLAAALREMDIYRKLDEILPCDEIRIPAVHGVVRDESGSLLIGLLFSSIECGPEDLECILMSEMLLSSSLRDWRMQITTTVTKLHEAGIVWGDTQAANILIDSKDNACVVDFGGGFTEGWVEKSQMDIIEGDLAALIKIEEPLQPEKT</sequence>
<evidence type="ECO:0000313" key="2">
    <source>
        <dbReference type="EMBL" id="OGM47269.1"/>
    </source>
</evidence>
<gene>
    <name evidence="2" type="ORF">ABOM_003865</name>
</gene>
<protein>
    <recommendedName>
        <fullName evidence="1">Protein kinase domain-containing protein</fullName>
    </recommendedName>
</protein>
<evidence type="ECO:0000259" key="1">
    <source>
        <dbReference type="PROSITE" id="PS50011"/>
    </source>
</evidence>
<name>A0A1F8A783_9EURO</name>
<dbReference type="GeneID" id="34447255"/>
<dbReference type="InterPro" id="IPR000719">
    <property type="entry name" value="Prot_kinase_dom"/>
</dbReference>
<organism evidence="2 3">
    <name type="scientific">Aspergillus bombycis</name>
    <dbReference type="NCBI Taxonomy" id="109264"/>
    <lineage>
        <taxon>Eukaryota</taxon>
        <taxon>Fungi</taxon>
        <taxon>Dikarya</taxon>
        <taxon>Ascomycota</taxon>
        <taxon>Pezizomycotina</taxon>
        <taxon>Eurotiomycetes</taxon>
        <taxon>Eurotiomycetidae</taxon>
        <taxon>Eurotiales</taxon>
        <taxon>Aspergillaceae</taxon>
        <taxon>Aspergillus</taxon>
    </lineage>
</organism>
<evidence type="ECO:0000313" key="3">
    <source>
        <dbReference type="Proteomes" id="UP000179179"/>
    </source>
</evidence>
<dbReference type="Proteomes" id="UP000179179">
    <property type="component" value="Unassembled WGS sequence"/>
</dbReference>
<feature type="domain" description="Protein kinase" evidence="1">
    <location>
        <begin position="116"/>
        <end position="320"/>
    </location>
</feature>